<feature type="domain" description="DUF4216" evidence="1">
    <location>
        <begin position="99"/>
        <end position="170"/>
    </location>
</feature>
<name>A0A803N565_CHEQI</name>
<dbReference type="PANTHER" id="PTHR48258:SF12">
    <property type="entry name" value="TRANSPOSON PROTEIN, CACTA, EN_SPM SUB-CLASS"/>
    <property type="match status" value="1"/>
</dbReference>
<gene>
    <name evidence="2" type="primary">LOC110728740</name>
</gene>
<dbReference type="PANTHER" id="PTHR48258">
    <property type="entry name" value="DUF4218 DOMAIN-CONTAINING PROTEIN-RELATED"/>
    <property type="match status" value="1"/>
</dbReference>
<proteinExistence type="predicted"/>
<sequence length="195" mass="22706">MNTHNPITESDESDWIISEFGEWLRSQVHSIDESTEDGKLRKILAGGLNCYGKKMKGFMINGYKFQIMDRDSRLTTQNSGIMVEADGEAYYGKLKDIYELDYYGNYKAILFHCVWVDIQRGVKSDQNVFICVNFSKLMHSGRNLQDDPFIFSSQTKQVFYIEDEIRKGWFHVVKTKPRDLFDLGDELPEVNNDNE</sequence>
<reference evidence="2" key="2">
    <citation type="submission" date="2021-03" db="UniProtKB">
        <authorList>
            <consortium name="EnsemblPlants"/>
        </authorList>
    </citation>
    <scope>IDENTIFICATION</scope>
</reference>
<dbReference type="InterPro" id="IPR025312">
    <property type="entry name" value="DUF4216"/>
</dbReference>
<dbReference type="Proteomes" id="UP000596660">
    <property type="component" value="Unplaced"/>
</dbReference>
<accession>A0A803N565</accession>
<evidence type="ECO:0000313" key="3">
    <source>
        <dbReference type="Proteomes" id="UP000596660"/>
    </source>
</evidence>
<dbReference type="AlphaFoldDB" id="A0A803N565"/>
<dbReference type="EnsemblPlants" id="AUR62040738-RA">
    <property type="protein sequence ID" value="AUR62040738-RA:cds"/>
    <property type="gene ID" value="AUR62040738"/>
</dbReference>
<dbReference type="RefSeq" id="XP_021764078.1">
    <property type="nucleotide sequence ID" value="XM_021908386.1"/>
</dbReference>
<dbReference type="OrthoDB" id="1934032at2759"/>
<reference evidence="2" key="1">
    <citation type="journal article" date="2017" name="Nature">
        <title>The genome of Chenopodium quinoa.</title>
        <authorList>
            <person name="Jarvis D.E."/>
            <person name="Ho Y.S."/>
            <person name="Lightfoot D.J."/>
            <person name="Schmoeckel S.M."/>
            <person name="Li B."/>
            <person name="Borm T.J.A."/>
            <person name="Ohyanagi H."/>
            <person name="Mineta K."/>
            <person name="Michell C.T."/>
            <person name="Saber N."/>
            <person name="Kharbatia N.M."/>
            <person name="Rupper R.R."/>
            <person name="Sharp A.R."/>
            <person name="Dally N."/>
            <person name="Boughton B.A."/>
            <person name="Woo Y.H."/>
            <person name="Gao G."/>
            <person name="Schijlen E.G.W.M."/>
            <person name="Guo X."/>
            <person name="Momin A.A."/>
            <person name="Negrao S."/>
            <person name="Al-Babili S."/>
            <person name="Gehring C."/>
            <person name="Roessner U."/>
            <person name="Jung C."/>
            <person name="Murphy K."/>
            <person name="Arold S.T."/>
            <person name="Gojobori T."/>
            <person name="van der Linden C.G."/>
            <person name="van Loo E.N."/>
            <person name="Jellen E.N."/>
            <person name="Maughan P.J."/>
            <person name="Tester M."/>
        </authorList>
    </citation>
    <scope>NUCLEOTIDE SEQUENCE [LARGE SCALE GENOMIC DNA]</scope>
    <source>
        <strain evidence="2">cv. PI 614886</strain>
    </source>
</reference>
<dbReference type="RefSeq" id="XP_021764079.1">
    <property type="nucleotide sequence ID" value="XM_021908387.1"/>
</dbReference>
<organism evidence="2 3">
    <name type="scientific">Chenopodium quinoa</name>
    <name type="common">Quinoa</name>
    <dbReference type="NCBI Taxonomy" id="63459"/>
    <lineage>
        <taxon>Eukaryota</taxon>
        <taxon>Viridiplantae</taxon>
        <taxon>Streptophyta</taxon>
        <taxon>Embryophyta</taxon>
        <taxon>Tracheophyta</taxon>
        <taxon>Spermatophyta</taxon>
        <taxon>Magnoliopsida</taxon>
        <taxon>eudicotyledons</taxon>
        <taxon>Gunneridae</taxon>
        <taxon>Pentapetalae</taxon>
        <taxon>Caryophyllales</taxon>
        <taxon>Chenopodiaceae</taxon>
        <taxon>Chenopodioideae</taxon>
        <taxon>Atripliceae</taxon>
        <taxon>Chenopodium</taxon>
    </lineage>
</organism>
<dbReference type="GeneID" id="110728740"/>
<dbReference type="OMA" id="NTHNPIT"/>
<evidence type="ECO:0000259" key="1">
    <source>
        <dbReference type="Pfam" id="PF13952"/>
    </source>
</evidence>
<protein>
    <recommendedName>
        <fullName evidence="1">DUF4216 domain-containing protein</fullName>
    </recommendedName>
</protein>
<evidence type="ECO:0000313" key="2">
    <source>
        <dbReference type="EnsemblPlants" id="AUR62040738-RA:cds"/>
    </source>
</evidence>
<dbReference type="Gramene" id="AUR62040738-RA">
    <property type="protein sequence ID" value="AUR62040738-RA:cds"/>
    <property type="gene ID" value="AUR62040738"/>
</dbReference>
<dbReference type="Pfam" id="PF13952">
    <property type="entry name" value="DUF4216"/>
    <property type="match status" value="1"/>
</dbReference>
<keyword evidence="3" id="KW-1185">Reference proteome</keyword>
<dbReference type="KEGG" id="cqi:110728740"/>